<feature type="transmembrane region" description="Helical" evidence="1">
    <location>
        <begin position="59"/>
        <end position="76"/>
    </location>
</feature>
<gene>
    <name evidence="2" type="ORF">BQ8794_290161</name>
</gene>
<evidence type="ECO:0000256" key="1">
    <source>
        <dbReference type="SAM" id="Phobius"/>
    </source>
</evidence>
<keyword evidence="1" id="KW-0472">Membrane</keyword>
<keyword evidence="1" id="KW-0812">Transmembrane</keyword>
<evidence type="ECO:0000313" key="2">
    <source>
        <dbReference type="EMBL" id="SIT56551.1"/>
    </source>
</evidence>
<dbReference type="EMBL" id="FTPD01000022">
    <property type="protein sequence ID" value="SIT56551.1"/>
    <property type="molecule type" value="Genomic_DNA"/>
</dbReference>
<name>A0A1R3VCP9_9HYPH</name>
<reference evidence="3" key="1">
    <citation type="submission" date="2017-01" db="EMBL/GenBank/DDBJ databases">
        <authorList>
            <person name="Brunel B."/>
        </authorList>
    </citation>
    <scope>NUCLEOTIDE SEQUENCE [LARGE SCALE GENOMIC DNA]</scope>
</reference>
<sequence>MIAPTEKTATVRPLSRSRILKFLSGFPPFSDPKGFFWCGAICFGLVAGSLFWVGSPLSLTFGAIAVASIALYGHLFPRGDDEEELAAAERALLA</sequence>
<evidence type="ECO:0000313" key="3">
    <source>
        <dbReference type="Proteomes" id="UP000188388"/>
    </source>
</evidence>
<accession>A0A1R3VCP9</accession>
<keyword evidence="3" id="KW-1185">Reference proteome</keyword>
<protein>
    <submittedName>
        <fullName evidence="2">Uncharacterized protein</fullName>
    </submittedName>
</protein>
<feature type="transmembrane region" description="Helical" evidence="1">
    <location>
        <begin position="34"/>
        <end position="52"/>
    </location>
</feature>
<proteinExistence type="predicted"/>
<dbReference type="AlphaFoldDB" id="A0A1R3VCP9"/>
<keyword evidence="1" id="KW-1133">Transmembrane helix</keyword>
<organism evidence="2 3">
    <name type="scientific">Mesorhizobium prunaredense</name>
    <dbReference type="NCBI Taxonomy" id="1631249"/>
    <lineage>
        <taxon>Bacteria</taxon>
        <taxon>Pseudomonadati</taxon>
        <taxon>Pseudomonadota</taxon>
        <taxon>Alphaproteobacteria</taxon>
        <taxon>Hyphomicrobiales</taxon>
        <taxon>Phyllobacteriaceae</taxon>
        <taxon>Mesorhizobium</taxon>
    </lineage>
</organism>
<dbReference type="Proteomes" id="UP000188388">
    <property type="component" value="Unassembled WGS sequence"/>
</dbReference>
<dbReference type="STRING" id="1631249.BQ8794_290161"/>